<dbReference type="RefSeq" id="WP_203730769.1">
    <property type="nucleotide sequence ID" value="NZ_BAAATX010000016.1"/>
</dbReference>
<dbReference type="InterPro" id="IPR041916">
    <property type="entry name" value="Anti_sigma_zinc_sf"/>
</dbReference>
<feature type="domain" description="Putative zinc-finger" evidence="12">
    <location>
        <begin position="4"/>
        <end position="36"/>
    </location>
</feature>
<evidence type="ECO:0000256" key="8">
    <source>
        <dbReference type="ARBA" id="ARBA00023163"/>
    </source>
</evidence>
<dbReference type="InterPro" id="IPR051474">
    <property type="entry name" value="Anti-sigma-K/W_factor"/>
</dbReference>
<evidence type="ECO:0000259" key="11">
    <source>
        <dbReference type="Pfam" id="PF10099"/>
    </source>
</evidence>
<organism evidence="13 14">
    <name type="scientific">Paractinoplanes durhamensis</name>
    <dbReference type="NCBI Taxonomy" id="113563"/>
    <lineage>
        <taxon>Bacteria</taxon>
        <taxon>Bacillati</taxon>
        <taxon>Actinomycetota</taxon>
        <taxon>Actinomycetes</taxon>
        <taxon>Micromonosporales</taxon>
        <taxon>Micromonosporaceae</taxon>
        <taxon>Paractinoplanes</taxon>
    </lineage>
</organism>
<dbReference type="Pfam" id="PF10099">
    <property type="entry name" value="RskA_C"/>
    <property type="match status" value="1"/>
</dbReference>
<evidence type="ECO:0000256" key="4">
    <source>
        <dbReference type="ARBA" id="ARBA00022692"/>
    </source>
</evidence>
<keyword evidence="8" id="KW-0804">Transcription</keyword>
<keyword evidence="7" id="KW-0472">Membrane</keyword>
<evidence type="ECO:0000256" key="6">
    <source>
        <dbReference type="ARBA" id="ARBA00023015"/>
    </source>
</evidence>
<keyword evidence="6" id="KW-0805">Transcription regulation</keyword>
<evidence type="ECO:0000256" key="10">
    <source>
        <dbReference type="ARBA" id="ARBA00030803"/>
    </source>
</evidence>
<dbReference type="Proteomes" id="UP000637628">
    <property type="component" value="Unassembled WGS sequence"/>
</dbReference>
<dbReference type="PANTHER" id="PTHR37461:SF1">
    <property type="entry name" value="ANTI-SIGMA-K FACTOR RSKA"/>
    <property type="match status" value="1"/>
</dbReference>
<evidence type="ECO:0000256" key="3">
    <source>
        <dbReference type="ARBA" id="ARBA00022475"/>
    </source>
</evidence>
<keyword evidence="4" id="KW-0812">Transmembrane</keyword>
<keyword evidence="5" id="KW-1133">Transmembrane helix</keyword>
<feature type="domain" description="Anti-sigma K factor RskA C-terminal" evidence="11">
    <location>
        <begin position="97"/>
        <end position="235"/>
    </location>
</feature>
<comment type="caution">
    <text evidence="13">The sequence shown here is derived from an EMBL/GenBank/DDBJ whole genome shotgun (WGS) entry which is preliminary data.</text>
</comment>
<comment type="subcellular location">
    <subcellularLocation>
        <location evidence="2">Cell membrane</location>
    </subcellularLocation>
    <subcellularLocation>
        <location evidence="1">Membrane</location>
        <topology evidence="1">Single-pass membrane protein</topology>
    </subcellularLocation>
</comment>
<evidence type="ECO:0000256" key="2">
    <source>
        <dbReference type="ARBA" id="ARBA00004236"/>
    </source>
</evidence>
<protein>
    <recommendedName>
        <fullName evidence="10">Regulator of SigK</fullName>
    </recommendedName>
    <alternativeName>
        <fullName evidence="9">Sigma-K anti-sigma factor RskA</fullName>
    </alternativeName>
</protein>
<proteinExistence type="predicted"/>
<dbReference type="PANTHER" id="PTHR37461">
    <property type="entry name" value="ANTI-SIGMA-K FACTOR RSKA"/>
    <property type="match status" value="1"/>
</dbReference>
<evidence type="ECO:0000259" key="12">
    <source>
        <dbReference type="Pfam" id="PF13490"/>
    </source>
</evidence>
<dbReference type="Pfam" id="PF13490">
    <property type="entry name" value="zf-HC2"/>
    <property type="match status" value="1"/>
</dbReference>
<keyword evidence="3" id="KW-1003">Cell membrane</keyword>
<dbReference type="EMBL" id="BOML01000043">
    <property type="protein sequence ID" value="GIE04215.1"/>
    <property type="molecule type" value="Genomic_DNA"/>
</dbReference>
<evidence type="ECO:0000313" key="14">
    <source>
        <dbReference type="Proteomes" id="UP000637628"/>
    </source>
</evidence>
<evidence type="ECO:0000256" key="9">
    <source>
        <dbReference type="ARBA" id="ARBA00029829"/>
    </source>
</evidence>
<name>A0ABQ3Z320_9ACTN</name>
<gene>
    <name evidence="13" type="ORF">Adu01nite_55650</name>
</gene>
<evidence type="ECO:0000256" key="5">
    <source>
        <dbReference type="ARBA" id="ARBA00022989"/>
    </source>
</evidence>
<accession>A0ABQ3Z320</accession>
<dbReference type="InterPro" id="IPR018764">
    <property type="entry name" value="RskA_C"/>
</dbReference>
<reference evidence="13 14" key="1">
    <citation type="submission" date="2021-01" db="EMBL/GenBank/DDBJ databases">
        <title>Whole genome shotgun sequence of Actinoplanes durhamensis NBRC 14914.</title>
        <authorList>
            <person name="Komaki H."/>
            <person name="Tamura T."/>
        </authorList>
    </citation>
    <scope>NUCLEOTIDE SEQUENCE [LARGE SCALE GENOMIC DNA]</scope>
    <source>
        <strain evidence="13 14">NBRC 14914</strain>
    </source>
</reference>
<evidence type="ECO:0000256" key="7">
    <source>
        <dbReference type="ARBA" id="ARBA00023136"/>
    </source>
</evidence>
<evidence type="ECO:0000256" key="1">
    <source>
        <dbReference type="ARBA" id="ARBA00004167"/>
    </source>
</evidence>
<dbReference type="Gene3D" id="1.10.10.1320">
    <property type="entry name" value="Anti-sigma factor, zinc-finger domain"/>
    <property type="match status" value="1"/>
</dbReference>
<dbReference type="InterPro" id="IPR027383">
    <property type="entry name" value="Znf_put"/>
</dbReference>
<evidence type="ECO:0000313" key="13">
    <source>
        <dbReference type="EMBL" id="GIE04215.1"/>
    </source>
</evidence>
<sequence>MSADIHALLGAYVLDAVDDIERAAFERHLRECAECREETDDLRSAAARLADGTWSVPPPRLRENVLATITATRQLPPVSAPVPVPARRPAPGWRRLTAAAAVVLAVGGSVAVVQEQRVRREHTAAVTAQAAEARIKAVLTAPDLTVREQTLSNGGRVTVAMSPLHNAGVIMLAADSAPSAGRVYQLWTVAGGIPASAGVLVPGQTAYAQIVEGMSGVSDVGVTVEPPNGSAQPTTTMLADLKLT</sequence>
<keyword evidence="14" id="KW-1185">Reference proteome</keyword>